<name>A0A2K1KG73_PHYPA</name>
<dbReference type="STRING" id="3218.A0A2K1KG73"/>
<evidence type="ECO:0000256" key="6">
    <source>
        <dbReference type="ARBA" id="ARBA00023136"/>
    </source>
</evidence>
<evidence type="ECO:0000256" key="2">
    <source>
        <dbReference type="ARBA" id="ARBA00006690"/>
    </source>
</evidence>
<feature type="transmembrane region" description="Helical" evidence="7">
    <location>
        <begin position="391"/>
        <end position="411"/>
    </location>
</feature>
<dbReference type="PaxDb" id="3218-PP1S14_157V6.1"/>
<evidence type="ECO:0000313" key="8">
    <source>
        <dbReference type="EMBL" id="PNR52790.1"/>
    </source>
</evidence>
<dbReference type="Gramene" id="Pp3c6_18950V3.1">
    <property type="protein sequence ID" value="Pp3c6_18950V3.1"/>
    <property type="gene ID" value="Pp3c6_18950"/>
</dbReference>
<dbReference type="EnsemblPlants" id="Pp3c6_18950V3.2">
    <property type="protein sequence ID" value="Pp3c6_18950V3.2"/>
    <property type="gene ID" value="Pp3c6_18950"/>
</dbReference>
<comment type="subcellular location">
    <subcellularLocation>
        <location evidence="1">Membrane</location>
        <topology evidence="1">Multi-pass membrane protein</topology>
    </subcellularLocation>
</comment>
<dbReference type="GO" id="GO:0016020">
    <property type="term" value="C:membrane"/>
    <property type="evidence" value="ECO:0007669"/>
    <property type="project" value="UniProtKB-SubCell"/>
</dbReference>
<dbReference type="Pfam" id="PF08627">
    <property type="entry name" value="CRT-like"/>
    <property type="match status" value="1"/>
</dbReference>
<evidence type="ECO:0000313" key="10">
    <source>
        <dbReference type="Proteomes" id="UP000006727"/>
    </source>
</evidence>
<evidence type="ECO:0000256" key="7">
    <source>
        <dbReference type="SAM" id="Phobius"/>
    </source>
</evidence>
<feature type="transmembrane region" description="Helical" evidence="7">
    <location>
        <begin position="418"/>
        <end position="441"/>
    </location>
</feature>
<dbReference type="GeneID" id="112283932"/>
<dbReference type="PANTHER" id="PTHR31326:SF1">
    <property type="entry name" value="PROTEIN CLT2, CHLOROPLASTIC"/>
    <property type="match status" value="1"/>
</dbReference>
<organism evidence="8">
    <name type="scientific">Physcomitrium patens</name>
    <name type="common">Spreading-leaved earth moss</name>
    <name type="synonym">Physcomitrella patens</name>
    <dbReference type="NCBI Taxonomy" id="3218"/>
    <lineage>
        <taxon>Eukaryota</taxon>
        <taxon>Viridiplantae</taxon>
        <taxon>Streptophyta</taxon>
        <taxon>Embryophyta</taxon>
        <taxon>Bryophyta</taxon>
        <taxon>Bryophytina</taxon>
        <taxon>Bryopsida</taxon>
        <taxon>Funariidae</taxon>
        <taxon>Funariales</taxon>
        <taxon>Funariaceae</taxon>
        <taxon>Physcomitrium</taxon>
    </lineage>
</organism>
<protein>
    <submittedName>
        <fullName evidence="8 9">Uncharacterized protein</fullName>
    </submittedName>
</protein>
<keyword evidence="6 7" id="KW-0472">Membrane</keyword>
<dbReference type="AlphaFoldDB" id="A0A2K1KG73"/>
<dbReference type="RefSeq" id="XP_024379110.1">
    <property type="nucleotide sequence ID" value="XM_024523342.2"/>
</dbReference>
<feature type="transmembrane region" description="Helical" evidence="7">
    <location>
        <begin position="333"/>
        <end position="355"/>
    </location>
</feature>
<sequence length="478" mass="51566">MALALHWSRSLQFGTCNAVSRDFLPVHESWFLRGSRRPVSVDSPASMRTLCIVPTTPSDLLKSSMNSSAHLSRIASGRFGIDYALACRHSPNLKVDRLLKKQRTVYEAAASSASSSSGAQGDFDCVTFLGREFLLKDVQFVSAAVATVLLACTNKILYKMALVPLSRYSLFLAQFNTFTYVVAYSSLLLMRYRAGIVTKEMLAIPKARFVMIGALEALGIAMSMSAAAVLPGATIPVLAQVFLVWQLLLSSTILRKRYTFGQVGGCLLVIAGVVVVVASGSGGVGVGTLQQSGYFWPIVMIVSTLFFAASSILKELVFRDGAKQLKGGNLDLFVVNTFGSFFQSIFVSIILPVVFNARGIPFHQIPQSLKEGYMCFFNLGSGVSGCEGAPLVPLLYVVVNMAFNISSLSLLKHYSAIVSSLCVTLSIPLAIWAFTLPWPYLGVPPTLPSGFFLGAAILVTGLATYSLSKPAEQEVHRD</sequence>
<reference evidence="8 10" key="1">
    <citation type="journal article" date="2008" name="Science">
        <title>The Physcomitrella genome reveals evolutionary insights into the conquest of land by plants.</title>
        <authorList>
            <person name="Rensing S."/>
            <person name="Lang D."/>
            <person name="Zimmer A."/>
            <person name="Terry A."/>
            <person name="Salamov A."/>
            <person name="Shapiro H."/>
            <person name="Nishiyama T."/>
            <person name="Perroud P.-F."/>
            <person name="Lindquist E."/>
            <person name="Kamisugi Y."/>
            <person name="Tanahashi T."/>
            <person name="Sakakibara K."/>
            <person name="Fujita T."/>
            <person name="Oishi K."/>
            <person name="Shin-I T."/>
            <person name="Kuroki Y."/>
            <person name="Toyoda A."/>
            <person name="Suzuki Y."/>
            <person name="Hashimoto A."/>
            <person name="Yamaguchi K."/>
            <person name="Sugano A."/>
            <person name="Kohara Y."/>
            <person name="Fujiyama A."/>
            <person name="Anterola A."/>
            <person name="Aoki S."/>
            <person name="Ashton N."/>
            <person name="Barbazuk W.B."/>
            <person name="Barker E."/>
            <person name="Bennetzen J."/>
            <person name="Bezanilla M."/>
            <person name="Blankenship R."/>
            <person name="Cho S.H."/>
            <person name="Dutcher S."/>
            <person name="Estelle M."/>
            <person name="Fawcett J.A."/>
            <person name="Gundlach H."/>
            <person name="Hanada K."/>
            <person name="Heyl A."/>
            <person name="Hicks K.A."/>
            <person name="Hugh J."/>
            <person name="Lohr M."/>
            <person name="Mayer K."/>
            <person name="Melkozernov A."/>
            <person name="Murata T."/>
            <person name="Nelson D."/>
            <person name="Pils B."/>
            <person name="Prigge M."/>
            <person name="Reiss B."/>
            <person name="Renner T."/>
            <person name="Rombauts S."/>
            <person name="Rushton P."/>
            <person name="Sanderfoot A."/>
            <person name="Schween G."/>
            <person name="Shiu S.-H."/>
            <person name="Stueber K."/>
            <person name="Theodoulou F.L."/>
            <person name="Tu H."/>
            <person name="Van de Peer Y."/>
            <person name="Verrier P.J."/>
            <person name="Waters E."/>
            <person name="Wood A."/>
            <person name="Yang L."/>
            <person name="Cove D."/>
            <person name="Cuming A."/>
            <person name="Hasebe M."/>
            <person name="Lucas S."/>
            <person name="Mishler D.B."/>
            <person name="Reski R."/>
            <person name="Grigoriev I."/>
            <person name="Quatrano R.S."/>
            <person name="Boore J.L."/>
        </authorList>
    </citation>
    <scope>NUCLEOTIDE SEQUENCE [LARGE SCALE GENOMIC DNA]</scope>
    <source>
        <strain evidence="9 10">cv. Gransden 2004</strain>
    </source>
</reference>
<comment type="similarity">
    <text evidence="2">Belongs to the CRT-like transporter family.</text>
</comment>
<proteinExistence type="inferred from homology"/>
<evidence type="ECO:0000256" key="5">
    <source>
        <dbReference type="ARBA" id="ARBA00022989"/>
    </source>
</evidence>
<dbReference type="OMA" id="MIPFIAG"/>
<evidence type="ECO:0000313" key="9">
    <source>
        <dbReference type="EnsemblPlants" id="Pp3c6_18950V3.1"/>
    </source>
</evidence>
<dbReference type="Gramene" id="Pp3c6_18950V3.2">
    <property type="protein sequence ID" value="Pp3c6_18950V3.2"/>
    <property type="gene ID" value="Pp3c6_18950"/>
</dbReference>
<evidence type="ECO:0000256" key="4">
    <source>
        <dbReference type="ARBA" id="ARBA00022692"/>
    </source>
</evidence>
<keyword evidence="10" id="KW-1185">Reference proteome</keyword>
<dbReference type="InterPro" id="IPR013936">
    <property type="entry name" value="CRT-like"/>
</dbReference>
<feature type="transmembrane region" description="Helical" evidence="7">
    <location>
        <begin position="170"/>
        <end position="189"/>
    </location>
</feature>
<dbReference type="GO" id="GO:0034635">
    <property type="term" value="P:glutathione transport"/>
    <property type="evidence" value="ECO:0000318"/>
    <property type="project" value="GO_Central"/>
</dbReference>
<feature type="transmembrane region" description="Helical" evidence="7">
    <location>
        <begin position="447"/>
        <end position="467"/>
    </location>
</feature>
<evidence type="ECO:0000256" key="3">
    <source>
        <dbReference type="ARBA" id="ARBA00022448"/>
    </source>
</evidence>
<dbReference type="EnsemblPlants" id="Pp3c6_18950V3.1">
    <property type="protein sequence ID" value="Pp3c6_18950V3.1"/>
    <property type="gene ID" value="Pp3c6_18950"/>
</dbReference>
<keyword evidence="3" id="KW-0813">Transport</keyword>
<feature type="transmembrane region" description="Helical" evidence="7">
    <location>
        <begin position="209"/>
        <end position="229"/>
    </location>
</feature>
<dbReference type="OrthoDB" id="416555at2759"/>
<feature type="transmembrane region" description="Helical" evidence="7">
    <location>
        <begin position="235"/>
        <end position="254"/>
    </location>
</feature>
<gene>
    <name evidence="9" type="primary">LOC112283932</name>
    <name evidence="8" type="ORF">PHYPA_009165</name>
</gene>
<evidence type="ECO:0000256" key="1">
    <source>
        <dbReference type="ARBA" id="ARBA00004141"/>
    </source>
</evidence>
<feature type="transmembrane region" description="Helical" evidence="7">
    <location>
        <begin position="266"/>
        <end position="288"/>
    </location>
</feature>
<keyword evidence="4 7" id="KW-0812">Transmembrane</keyword>
<dbReference type="GO" id="GO:0022857">
    <property type="term" value="F:transmembrane transporter activity"/>
    <property type="evidence" value="ECO:0000318"/>
    <property type="project" value="GO_Central"/>
</dbReference>
<reference evidence="9" key="3">
    <citation type="submission" date="2020-12" db="UniProtKB">
        <authorList>
            <consortium name="EnsemblPlants"/>
        </authorList>
    </citation>
    <scope>IDENTIFICATION</scope>
</reference>
<accession>A0A2K1KG73</accession>
<reference evidence="8 10" key="2">
    <citation type="journal article" date="2018" name="Plant J.">
        <title>The Physcomitrella patens chromosome-scale assembly reveals moss genome structure and evolution.</title>
        <authorList>
            <person name="Lang D."/>
            <person name="Ullrich K.K."/>
            <person name="Murat F."/>
            <person name="Fuchs J."/>
            <person name="Jenkins J."/>
            <person name="Haas F.B."/>
            <person name="Piednoel M."/>
            <person name="Gundlach H."/>
            <person name="Van Bel M."/>
            <person name="Meyberg R."/>
            <person name="Vives C."/>
            <person name="Morata J."/>
            <person name="Symeonidi A."/>
            <person name="Hiss M."/>
            <person name="Muchero W."/>
            <person name="Kamisugi Y."/>
            <person name="Saleh O."/>
            <person name="Blanc G."/>
            <person name="Decker E.L."/>
            <person name="van Gessel N."/>
            <person name="Grimwood J."/>
            <person name="Hayes R.D."/>
            <person name="Graham S.W."/>
            <person name="Gunter L.E."/>
            <person name="McDaniel S.F."/>
            <person name="Hoernstein S.N.W."/>
            <person name="Larsson A."/>
            <person name="Li F.W."/>
            <person name="Perroud P.F."/>
            <person name="Phillips J."/>
            <person name="Ranjan P."/>
            <person name="Rokshar D.S."/>
            <person name="Rothfels C.J."/>
            <person name="Schneider L."/>
            <person name="Shu S."/>
            <person name="Stevenson D.W."/>
            <person name="Thummler F."/>
            <person name="Tillich M."/>
            <person name="Villarreal Aguilar J.C."/>
            <person name="Widiez T."/>
            <person name="Wong G.K."/>
            <person name="Wymore A."/>
            <person name="Zhang Y."/>
            <person name="Zimmer A.D."/>
            <person name="Quatrano R.S."/>
            <person name="Mayer K.F.X."/>
            <person name="Goodstein D."/>
            <person name="Casacuberta J.M."/>
            <person name="Vandepoele K."/>
            <person name="Reski R."/>
            <person name="Cuming A.C."/>
            <person name="Tuskan G.A."/>
            <person name="Maumus F."/>
            <person name="Salse J."/>
            <person name="Schmutz J."/>
            <person name="Rensing S.A."/>
        </authorList>
    </citation>
    <scope>NUCLEOTIDE SEQUENCE [LARGE SCALE GENOMIC DNA]</scope>
    <source>
        <strain evidence="9 10">cv. Gransden 2004</strain>
    </source>
</reference>
<keyword evidence="5 7" id="KW-1133">Transmembrane helix</keyword>
<dbReference type="Proteomes" id="UP000006727">
    <property type="component" value="Chromosome 6"/>
</dbReference>
<dbReference type="EMBL" id="ABEU02000006">
    <property type="protein sequence ID" value="PNR52790.1"/>
    <property type="molecule type" value="Genomic_DNA"/>
</dbReference>
<dbReference type="PANTHER" id="PTHR31326">
    <property type="entry name" value="PROTEIN CLT2, CHLOROPLASTIC"/>
    <property type="match status" value="1"/>
</dbReference>
<feature type="transmembrane region" description="Helical" evidence="7">
    <location>
        <begin position="294"/>
        <end position="313"/>
    </location>
</feature>